<dbReference type="EMBL" id="UINC01118258">
    <property type="protein sequence ID" value="SVC91267.1"/>
    <property type="molecule type" value="Genomic_DNA"/>
</dbReference>
<dbReference type="AlphaFoldDB" id="A0A382R214"/>
<sequence>MEVLWPFRGVDFLLRKSLVLQLLYLVLFGYSVDSFAQWPDLSGNWLRDATADIVFGEWSFTGEGQRQFDSYDFERDDPAYDCVAASWTRVWLNPNVLVQITQADDHVRLRYEWMDIDRMVPLVDPNDADPERASIEGMPRVGRSAAWYDGNTLVIDTIDFAPGYVSTMAEWAGTPQSRRMRTVERITRSGDALMVETTHQDP</sequence>
<gene>
    <name evidence="1" type="ORF">METZ01_LOCUS344121</name>
</gene>
<accession>A0A382R214</accession>
<protein>
    <submittedName>
        <fullName evidence="1">Uncharacterized protein</fullName>
    </submittedName>
</protein>
<proteinExistence type="predicted"/>
<feature type="non-terminal residue" evidence="1">
    <location>
        <position position="202"/>
    </location>
</feature>
<organism evidence="1">
    <name type="scientific">marine metagenome</name>
    <dbReference type="NCBI Taxonomy" id="408172"/>
    <lineage>
        <taxon>unclassified sequences</taxon>
        <taxon>metagenomes</taxon>
        <taxon>ecological metagenomes</taxon>
    </lineage>
</organism>
<evidence type="ECO:0000313" key="1">
    <source>
        <dbReference type="EMBL" id="SVC91267.1"/>
    </source>
</evidence>
<name>A0A382R214_9ZZZZ</name>
<reference evidence="1" key="1">
    <citation type="submission" date="2018-05" db="EMBL/GenBank/DDBJ databases">
        <authorList>
            <person name="Lanie J.A."/>
            <person name="Ng W.-L."/>
            <person name="Kazmierczak K.M."/>
            <person name="Andrzejewski T.M."/>
            <person name="Davidsen T.M."/>
            <person name="Wayne K.J."/>
            <person name="Tettelin H."/>
            <person name="Glass J.I."/>
            <person name="Rusch D."/>
            <person name="Podicherti R."/>
            <person name="Tsui H.-C.T."/>
            <person name="Winkler M.E."/>
        </authorList>
    </citation>
    <scope>NUCLEOTIDE SEQUENCE</scope>
</reference>